<evidence type="ECO:0000313" key="1">
    <source>
        <dbReference type="EMBL" id="TGZ48500.1"/>
    </source>
</evidence>
<proteinExistence type="predicted"/>
<keyword evidence="2" id="KW-1185">Reference proteome</keyword>
<sequence length="127" mass="15038">MASCFLKIRHPLKLSVRLALHLPNWKPQVPGRDVEMCQQHRRTDRLMRHGSNSYVVHAPFPVWPIPSSSSFHFEINTFPTTPYLFSHFALCYWLILHRLSKLRYESQYRRSFDISHCMSLFCTTLSS</sequence>
<accession>A0A4S2KGZ2</accession>
<dbReference type="AlphaFoldDB" id="A0A4S2KGZ2"/>
<organism evidence="1 2">
    <name type="scientific">Opisthorchis felineus</name>
    <dbReference type="NCBI Taxonomy" id="147828"/>
    <lineage>
        <taxon>Eukaryota</taxon>
        <taxon>Metazoa</taxon>
        <taxon>Spiralia</taxon>
        <taxon>Lophotrochozoa</taxon>
        <taxon>Platyhelminthes</taxon>
        <taxon>Trematoda</taxon>
        <taxon>Digenea</taxon>
        <taxon>Opisthorchiida</taxon>
        <taxon>Opisthorchiata</taxon>
        <taxon>Opisthorchiidae</taxon>
        <taxon>Opisthorchis</taxon>
    </lineage>
</organism>
<reference evidence="1 2" key="1">
    <citation type="journal article" date="2019" name="BMC Genomics">
        <title>New insights from Opisthorchis felineus genome: update on genomics of the epidemiologically important liver flukes.</title>
        <authorList>
            <person name="Ershov N.I."/>
            <person name="Mordvinov V.A."/>
            <person name="Prokhortchouk E.B."/>
            <person name="Pakharukova M.Y."/>
            <person name="Gunbin K.V."/>
            <person name="Ustyantsev K."/>
            <person name="Genaev M.A."/>
            <person name="Blinov A.G."/>
            <person name="Mazur A."/>
            <person name="Boulygina E."/>
            <person name="Tsygankova S."/>
            <person name="Khrameeva E."/>
            <person name="Chekanov N."/>
            <person name="Fan G."/>
            <person name="Xiao A."/>
            <person name="Zhang H."/>
            <person name="Xu X."/>
            <person name="Yang H."/>
            <person name="Solovyev V."/>
            <person name="Lee S.M."/>
            <person name="Liu X."/>
            <person name="Afonnikov D.A."/>
            <person name="Skryabin K.G."/>
        </authorList>
    </citation>
    <scope>NUCLEOTIDE SEQUENCE [LARGE SCALE GENOMIC DNA]</scope>
    <source>
        <strain evidence="1">AK-0245</strain>
        <tissue evidence="1">Whole organism</tissue>
    </source>
</reference>
<dbReference type="Proteomes" id="UP000308267">
    <property type="component" value="Unassembled WGS sequence"/>
</dbReference>
<name>A0A4S2KGZ2_OPIFE</name>
<gene>
    <name evidence="1" type="ORF">CRM22_010971</name>
</gene>
<dbReference type="EMBL" id="SJOL01011503">
    <property type="protein sequence ID" value="TGZ48500.1"/>
    <property type="molecule type" value="Genomic_DNA"/>
</dbReference>
<evidence type="ECO:0000313" key="2">
    <source>
        <dbReference type="Proteomes" id="UP000308267"/>
    </source>
</evidence>
<comment type="caution">
    <text evidence="1">The sequence shown here is derived from an EMBL/GenBank/DDBJ whole genome shotgun (WGS) entry which is preliminary data.</text>
</comment>
<protein>
    <submittedName>
        <fullName evidence="1">Uncharacterized protein</fullName>
    </submittedName>
</protein>